<dbReference type="Pfam" id="PF26336">
    <property type="entry name" value="MacP_activator"/>
    <property type="match status" value="1"/>
</dbReference>
<dbReference type="OrthoDB" id="2243846at2"/>
<proteinExistence type="predicted"/>
<sequence length="108" mass="12789">MSKPLLTDEMIARANRGEKLDDYHKGIFDSEETIVISTDHYKSDWKQEEDRNFRPDFDVSDDYDYDEPMVKSRRIENAKRGEFRTKLNWILLGIALLLAILIYAVFKL</sequence>
<dbReference type="NCBIfam" id="NF038277">
    <property type="entry name" value="accessory_MacP"/>
    <property type="match status" value="1"/>
</dbReference>
<evidence type="ECO:0000313" key="3">
    <source>
        <dbReference type="Proteomes" id="UP000003573"/>
    </source>
</evidence>
<accession>G5JYF9</accession>
<protein>
    <recommendedName>
        <fullName evidence="4">Foldase</fullName>
    </recommendedName>
</protein>
<evidence type="ECO:0000313" key="2">
    <source>
        <dbReference type="EMBL" id="EHJ52185.1"/>
    </source>
</evidence>
<evidence type="ECO:0008006" key="4">
    <source>
        <dbReference type="Google" id="ProtNLM"/>
    </source>
</evidence>
<feature type="transmembrane region" description="Helical" evidence="1">
    <location>
        <begin position="87"/>
        <end position="106"/>
    </location>
</feature>
<name>G5JYF9_9STRE</name>
<reference evidence="2 3" key="1">
    <citation type="journal article" date="2014" name="Int. J. Syst. Evol. Microbiol.">
        <title>Phylogenomics and the dynamic genome evolution of the genus Streptococcus.</title>
        <authorList>
            <consortium name="The Broad Institute Genome Sequencing Platform"/>
            <person name="Richards V.P."/>
            <person name="Palmer S.R."/>
            <person name="Pavinski Bitar P.D."/>
            <person name="Qin X."/>
            <person name="Weinstock G.M."/>
            <person name="Highlander S.K."/>
            <person name="Town C.D."/>
            <person name="Burne R.A."/>
            <person name="Stanhope M.J."/>
        </authorList>
    </citation>
    <scope>NUCLEOTIDE SEQUENCE [LARGE SCALE GENOMIC DNA]</scope>
    <source>
        <strain evidence="2 3">NCTC 11558</strain>
    </source>
</reference>
<gene>
    <name evidence="2" type="ORF">STRMA_0220</name>
</gene>
<evidence type="ECO:0000256" key="1">
    <source>
        <dbReference type="SAM" id="Phobius"/>
    </source>
</evidence>
<comment type="caution">
    <text evidence="2">The sequence shown here is derived from an EMBL/GenBank/DDBJ whole genome shotgun (WGS) entry which is preliminary data.</text>
</comment>
<organism evidence="2 3">
    <name type="scientific">Streptococcus macacae NCTC 11558</name>
    <dbReference type="NCBI Taxonomy" id="764298"/>
    <lineage>
        <taxon>Bacteria</taxon>
        <taxon>Bacillati</taxon>
        <taxon>Bacillota</taxon>
        <taxon>Bacilli</taxon>
        <taxon>Lactobacillales</taxon>
        <taxon>Streptococcaceae</taxon>
        <taxon>Streptococcus</taxon>
    </lineage>
</organism>
<keyword evidence="1" id="KW-0812">Transmembrane</keyword>
<keyword evidence="1" id="KW-1133">Transmembrane helix</keyword>
<dbReference type="Proteomes" id="UP000003573">
    <property type="component" value="Unassembled WGS sequence"/>
</dbReference>
<keyword evidence="3" id="KW-1185">Reference proteome</keyword>
<dbReference type="STRING" id="764298.STRMA_0220"/>
<dbReference type="InterPro" id="IPR047752">
    <property type="entry name" value="MacP"/>
</dbReference>
<dbReference type="RefSeq" id="WP_003079940.1">
    <property type="nucleotide sequence ID" value="NZ_AEUW02000001.1"/>
</dbReference>
<dbReference type="EMBL" id="AEUW02000001">
    <property type="protein sequence ID" value="EHJ52185.1"/>
    <property type="molecule type" value="Genomic_DNA"/>
</dbReference>
<dbReference type="AlphaFoldDB" id="G5JYF9"/>
<keyword evidence="1" id="KW-0472">Membrane</keyword>